<feature type="region of interest" description="Disordered" evidence="1">
    <location>
        <begin position="1"/>
        <end position="25"/>
    </location>
</feature>
<sequence length="25" mass="2925">MFINESNKTSKAKQRTAQLQIYPMP</sequence>
<organism evidence="2">
    <name type="scientific">Rhizophora mucronata</name>
    <name type="common">Asiatic mangrove</name>
    <dbReference type="NCBI Taxonomy" id="61149"/>
    <lineage>
        <taxon>Eukaryota</taxon>
        <taxon>Viridiplantae</taxon>
        <taxon>Streptophyta</taxon>
        <taxon>Embryophyta</taxon>
        <taxon>Tracheophyta</taxon>
        <taxon>Spermatophyta</taxon>
        <taxon>Magnoliopsida</taxon>
        <taxon>eudicotyledons</taxon>
        <taxon>Gunneridae</taxon>
        <taxon>Pentapetalae</taxon>
        <taxon>rosids</taxon>
        <taxon>fabids</taxon>
        <taxon>Malpighiales</taxon>
        <taxon>Rhizophoraceae</taxon>
        <taxon>Rhizophora</taxon>
    </lineage>
</organism>
<accession>A0A2P2IJI1</accession>
<protein>
    <submittedName>
        <fullName evidence="2">Uncharacterized protein</fullName>
    </submittedName>
</protein>
<dbReference type="EMBL" id="GGEC01000892">
    <property type="protein sequence ID" value="MBW81375.1"/>
    <property type="molecule type" value="Transcribed_RNA"/>
</dbReference>
<evidence type="ECO:0000313" key="2">
    <source>
        <dbReference type="EMBL" id="MBW81375.1"/>
    </source>
</evidence>
<evidence type="ECO:0000256" key="1">
    <source>
        <dbReference type="SAM" id="MobiDB-lite"/>
    </source>
</evidence>
<dbReference type="AlphaFoldDB" id="A0A2P2IJI1"/>
<reference evidence="2" key="1">
    <citation type="submission" date="2018-02" db="EMBL/GenBank/DDBJ databases">
        <title>Rhizophora mucronata_Transcriptome.</title>
        <authorList>
            <person name="Meera S.P."/>
            <person name="Sreeshan A."/>
            <person name="Augustine A."/>
        </authorList>
    </citation>
    <scope>NUCLEOTIDE SEQUENCE</scope>
    <source>
        <tissue evidence="2">Leaf</tissue>
    </source>
</reference>
<proteinExistence type="predicted"/>
<name>A0A2P2IJI1_RHIMU</name>
<feature type="compositionally biased region" description="Polar residues" evidence="1">
    <location>
        <begin position="1"/>
        <end position="19"/>
    </location>
</feature>